<dbReference type="AlphaFoldDB" id="A0A7W7FW57"/>
<dbReference type="RefSeq" id="WP_185003491.1">
    <property type="nucleotide sequence ID" value="NZ_BAAAUI010000047.1"/>
</dbReference>
<reference evidence="1 2" key="1">
    <citation type="submission" date="2020-08" db="EMBL/GenBank/DDBJ databases">
        <title>Sequencing the genomes of 1000 actinobacteria strains.</title>
        <authorList>
            <person name="Klenk H.-P."/>
        </authorList>
    </citation>
    <scope>NUCLEOTIDE SEQUENCE [LARGE SCALE GENOMIC DNA]</scope>
    <source>
        <strain evidence="1 2">DSM 44230</strain>
    </source>
</reference>
<proteinExistence type="predicted"/>
<dbReference type="Proteomes" id="UP000533598">
    <property type="component" value="Unassembled WGS sequence"/>
</dbReference>
<sequence length="98" mass="10909">MRRLTEAEFRATIQARPVLVAAEVPAVIRAYLKSVPRAERRGFATTPEAVRDMPEPGFRHVLFPGPRNVFLVVVLDVPAGAVLGHHVLDLNQVYGVRR</sequence>
<gene>
    <name evidence="1" type="ORF">HNR67_003677</name>
</gene>
<name>A0A7W7FW57_9PSEU</name>
<organism evidence="1 2">
    <name type="scientific">Crossiella cryophila</name>
    <dbReference type="NCBI Taxonomy" id="43355"/>
    <lineage>
        <taxon>Bacteria</taxon>
        <taxon>Bacillati</taxon>
        <taxon>Actinomycetota</taxon>
        <taxon>Actinomycetes</taxon>
        <taxon>Pseudonocardiales</taxon>
        <taxon>Pseudonocardiaceae</taxon>
        <taxon>Crossiella</taxon>
    </lineage>
</organism>
<evidence type="ECO:0000313" key="1">
    <source>
        <dbReference type="EMBL" id="MBB4677559.1"/>
    </source>
</evidence>
<evidence type="ECO:0000313" key="2">
    <source>
        <dbReference type="Proteomes" id="UP000533598"/>
    </source>
</evidence>
<comment type="caution">
    <text evidence="1">The sequence shown here is derived from an EMBL/GenBank/DDBJ whole genome shotgun (WGS) entry which is preliminary data.</text>
</comment>
<dbReference type="EMBL" id="JACHMH010000001">
    <property type="protein sequence ID" value="MBB4677559.1"/>
    <property type="molecule type" value="Genomic_DNA"/>
</dbReference>
<keyword evidence="2" id="KW-1185">Reference proteome</keyword>
<accession>A0A7W7FW57</accession>
<protein>
    <submittedName>
        <fullName evidence="1">Uncharacterized protein</fullName>
    </submittedName>
</protein>